<organism evidence="2 3">
    <name type="scientific">Sporolactobacillus spathodeae</name>
    <dbReference type="NCBI Taxonomy" id="1465502"/>
    <lineage>
        <taxon>Bacteria</taxon>
        <taxon>Bacillati</taxon>
        <taxon>Bacillota</taxon>
        <taxon>Bacilli</taxon>
        <taxon>Bacillales</taxon>
        <taxon>Sporolactobacillaceae</taxon>
        <taxon>Sporolactobacillus</taxon>
    </lineage>
</organism>
<keyword evidence="1" id="KW-0812">Transmembrane</keyword>
<protein>
    <recommendedName>
        <fullName evidence="4">DUF2663 family protein</fullName>
    </recommendedName>
</protein>
<dbReference type="RefSeq" id="WP_205006154.1">
    <property type="nucleotide sequence ID" value="NZ_CBCRXA010000009.1"/>
</dbReference>
<dbReference type="Pfam" id="PF10864">
    <property type="entry name" value="DUF2663"/>
    <property type="match status" value="1"/>
</dbReference>
<evidence type="ECO:0000313" key="3">
    <source>
        <dbReference type="Proteomes" id="UP000823201"/>
    </source>
</evidence>
<gene>
    <name evidence="2" type="ORF">JOC27_001287</name>
</gene>
<feature type="transmembrane region" description="Helical" evidence="1">
    <location>
        <begin position="40"/>
        <end position="59"/>
    </location>
</feature>
<dbReference type="EMBL" id="JAFBEV010000009">
    <property type="protein sequence ID" value="MBM7657837.1"/>
    <property type="molecule type" value="Genomic_DNA"/>
</dbReference>
<feature type="transmembrane region" description="Helical" evidence="1">
    <location>
        <begin position="71"/>
        <end position="92"/>
    </location>
</feature>
<accession>A0ABS2QA40</accession>
<keyword evidence="3" id="KW-1185">Reference proteome</keyword>
<keyword evidence="1" id="KW-1133">Transmembrane helix</keyword>
<reference evidence="2 3" key="1">
    <citation type="submission" date="2021-01" db="EMBL/GenBank/DDBJ databases">
        <title>Genomic Encyclopedia of Type Strains, Phase IV (KMG-IV): sequencing the most valuable type-strain genomes for metagenomic binning, comparative biology and taxonomic classification.</title>
        <authorList>
            <person name="Goeker M."/>
        </authorList>
    </citation>
    <scope>NUCLEOTIDE SEQUENCE [LARGE SCALE GENOMIC DNA]</scope>
    <source>
        <strain evidence="2 3">DSM 100968</strain>
    </source>
</reference>
<evidence type="ECO:0000256" key="1">
    <source>
        <dbReference type="SAM" id="Phobius"/>
    </source>
</evidence>
<proteinExistence type="predicted"/>
<dbReference type="InterPro" id="IPR020210">
    <property type="entry name" value="Uncharacterised_YpbF_TM"/>
</dbReference>
<name>A0ABS2QA40_9BACL</name>
<sequence length="148" mass="17451">MSLEQMRDDQAITALGYAIFQELRKRKKEEDRTKKKAKRAGYLLIAFSICLVTDLFFFQTQRLMSIEQLHLLLSDPLIVLLSLLALLTWFAYQKFQKDADDAEDDFDDLREEAIKRSWEIWAKELDGTARAAAMNYLLEKEDINLYYK</sequence>
<comment type="caution">
    <text evidence="2">The sequence shown here is derived from an EMBL/GenBank/DDBJ whole genome shotgun (WGS) entry which is preliminary data.</text>
</comment>
<dbReference type="Proteomes" id="UP000823201">
    <property type="component" value="Unassembled WGS sequence"/>
</dbReference>
<keyword evidence="1" id="KW-0472">Membrane</keyword>
<evidence type="ECO:0008006" key="4">
    <source>
        <dbReference type="Google" id="ProtNLM"/>
    </source>
</evidence>
<evidence type="ECO:0000313" key="2">
    <source>
        <dbReference type="EMBL" id="MBM7657837.1"/>
    </source>
</evidence>